<accession>A0A127VCW4</accession>
<dbReference type="AlphaFoldDB" id="A0A127VCW4"/>
<name>A0A127VCW4_9SPHI</name>
<evidence type="ECO:0000313" key="1">
    <source>
        <dbReference type="EMBL" id="AMP99089.1"/>
    </source>
</evidence>
<dbReference type="KEGG" id="pcm:AY601_2191"/>
<evidence type="ECO:0000313" key="2">
    <source>
        <dbReference type="Proteomes" id="UP000071561"/>
    </source>
</evidence>
<reference evidence="1 2" key="1">
    <citation type="submission" date="2016-03" db="EMBL/GenBank/DDBJ databases">
        <title>Complete genome sequence of Pedobacter cryoconitis PAMC 27485.</title>
        <authorList>
            <person name="Lee J."/>
            <person name="Kim O.-S."/>
        </authorList>
    </citation>
    <scope>NUCLEOTIDE SEQUENCE [LARGE SCALE GENOMIC DNA]</scope>
    <source>
        <strain evidence="1 2">PAMC 27485</strain>
    </source>
</reference>
<keyword evidence="2" id="KW-1185">Reference proteome</keyword>
<sequence length="474" mass="50139">MNTELNVASAASEIIDSLKEQASALLSSVLKEPLTDFGVTALGNFPYYYLNPDNLQFNATTYGWISNALTADATPVTLGEPFVHIYTEALANVTYRLSNADQAILNSAQLEAANQQMELLNIWTVIYGPVAATSKQRPIDIIMSTIATTWAVPAIDLYMAQRAENLFQLLNHTPASGQPVLPALANYLIALGGSISLQNAITMNTGYLSTALHNVQNAAAANGGMLLDNSATTYNPAYAVSTPLSDIINGLSATNNKIELNMTVTRSSDIEVKISIEGGASFEIPIASFLTLSVDASENYFSDIIAASSNTISVSMTFTGVTLVNYGPALFNIATGLNWSWMNPITDAIRNGSTDVSGFVFSPKPNIDFSEGGPFSFLTGVAISNYPSIEITVHSESYENIEKTIEQTVSLGVSFLGIPLGGGSESAYLHAASSSSSSSTVTIKLDPPADKVAGTNESSRAWVLGAETSYPGAV</sequence>
<proteinExistence type="predicted"/>
<protein>
    <submittedName>
        <fullName evidence="1">Uncharacterized protein</fullName>
    </submittedName>
</protein>
<dbReference type="OrthoDB" id="7804719at2"/>
<organism evidence="1 2">
    <name type="scientific">Pedobacter cryoconitis</name>
    <dbReference type="NCBI Taxonomy" id="188932"/>
    <lineage>
        <taxon>Bacteria</taxon>
        <taxon>Pseudomonadati</taxon>
        <taxon>Bacteroidota</taxon>
        <taxon>Sphingobacteriia</taxon>
        <taxon>Sphingobacteriales</taxon>
        <taxon>Sphingobacteriaceae</taxon>
        <taxon>Pedobacter</taxon>
    </lineage>
</organism>
<dbReference type="PATRIC" id="fig|188932.3.peg.2296"/>
<dbReference type="RefSeq" id="WP_068400517.1">
    <property type="nucleotide sequence ID" value="NZ_CP014504.1"/>
</dbReference>
<gene>
    <name evidence="1" type="ORF">AY601_2191</name>
</gene>
<dbReference type="EMBL" id="CP014504">
    <property type="protein sequence ID" value="AMP99089.1"/>
    <property type="molecule type" value="Genomic_DNA"/>
</dbReference>
<dbReference type="Proteomes" id="UP000071561">
    <property type="component" value="Chromosome"/>
</dbReference>